<evidence type="ECO:0000313" key="9">
    <source>
        <dbReference type="Proteomes" id="UP000008495"/>
    </source>
</evidence>
<evidence type="ECO:0008006" key="10">
    <source>
        <dbReference type="Google" id="ProtNLM"/>
    </source>
</evidence>
<dbReference type="PANTHER" id="PTHR34184">
    <property type="entry name" value="UPF0718 PROTEIN YCGR"/>
    <property type="match status" value="1"/>
</dbReference>
<dbReference type="Proteomes" id="UP000008495">
    <property type="component" value="Unassembled WGS sequence"/>
</dbReference>
<evidence type="ECO:0000313" key="8">
    <source>
        <dbReference type="EMBL" id="GAB76662.1"/>
    </source>
</evidence>
<dbReference type="EMBL" id="BAGZ01000002">
    <property type="protein sequence ID" value="GAB76662.1"/>
    <property type="molecule type" value="Genomic_DNA"/>
</dbReference>
<feature type="transmembrane region" description="Helical" evidence="7">
    <location>
        <begin position="12"/>
        <end position="32"/>
    </location>
</feature>
<dbReference type="STRING" id="100225.SAMN05421595_1795"/>
<feature type="transmembrane region" description="Helical" evidence="7">
    <location>
        <begin position="305"/>
        <end position="328"/>
    </location>
</feature>
<protein>
    <recommendedName>
        <fullName evidence="10">Permease</fullName>
    </recommendedName>
</protein>
<feature type="transmembrane region" description="Helical" evidence="7">
    <location>
        <begin position="159"/>
        <end position="178"/>
    </location>
</feature>
<reference evidence="8 9" key="1">
    <citation type="submission" date="2012-08" db="EMBL/GenBank/DDBJ databases">
        <title>Whole genome shotgun sequence of Austwickia chelonae NBRC 105200.</title>
        <authorList>
            <person name="Yoshida I."/>
            <person name="Hosoyama A."/>
            <person name="Tsuchikane K."/>
            <person name="Katsumata H."/>
            <person name="Ando Y."/>
            <person name="Ohji S."/>
            <person name="Hamada M."/>
            <person name="Tamura T."/>
            <person name="Yamazoe A."/>
            <person name="Yamazaki S."/>
            <person name="Fujita N."/>
        </authorList>
    </citation>
    <scope>NUCLEOTIDE SEQUENCE [LARGE SCALE GENOMIC DNA]</scope>
    <source>
        <strain evidence="8 9">NBRC 105200</strain>
    </source>
</reference>
<keyword evidence="3" id="KW-1003">Cell membrane</keyword>
<keyword evidence="4 7" id="KW-0812">Transmembrane</keyword>
<evidence type="ECO:0000256" key="6">
    <source>
        <dbReference type="ARBA" id="ARBA00023136"/>
    </source>
</evidence>
<organism evidence="8 9">
    <name type="scientific">Austwickia chelonae NBRC 105200</name>
    <dbReference type="NCBI Taxonomy" id="1184607"/>
    <lineage>
        <taxon>Bacteria</taxon>
        <taxon>Bacillati</taxon>
        <taxon>Actinomycetota</taxon>
        <taxon>Actinomycetes</taxon>
        <taxon>Micrococcales</taxon>
        <taxon>Dermatophilaceae</taxon>
        <taxon>Austwickia</taxon>
    </lineage>
</organism>
<accession>K6W4D3</accession>
<gene>
    <name evidence="8" type="ORF">AUCHE_02_00210</name>
</gene>
<evidence type="ECO:0000256" key="4">
    <source>
        <dbReference type="ARBA" id="ARBA00022692"/>
    </source>
</evidence>
<dbReference type="Pfam" id="PF03773">
    <property type="entry name" value="ArsP_1"/>
    <property type="match status" value="1"/>
</dbReference>
<evidence type="ECO:0000256" key="2">
    <source>
        <dbReference type="ARBA" id="ARBA00006386"/>
    </source>
</evidence>
<name>K6W4D3_9MICO</name>
<evidence type="ECO:0000256" key="3">
    <source>
        <dbReference type="ARBA" id="ARBA00022475"/>
    </source>
</evidence>
<comment type="caution">
    <text evidence="8">The sequence shown here is derived from an EMBL/GenBank/DDBJ whole genome shotgun (WGS) entry which is preliminary data.</text>
</comment>
<keyword evidence="9" id="KW-1185">Reference proteome</keyword>
<feature type="transmembrane region" description="Helical" evidence="7">
    <location>
        <begin position="128"/>
        <end position="152"/>
    </location>
</feature>
<feature type="transmembrane region" description="Helical" evidence="7">
    <location>
        <begin position="52"/>
        <end position="79"/>
    </location>
</feature>
<comment type="subcellular location">
    <subcellularLocation>
        <location evidence="1">Cell membrane</location>
        <topology evidence="1">Multi-pass membrane protein</topology>
    </subcellularLocation>
</comment>
<dbReference type="PANTHER" id="PTHR34184:SF4">
    <property type="entry name" value="UPF0718 PROTEIN YCGR"/>
    <property type="match status" value="1"/>
</dbReference>
<dbReference type="InterPro" id="IPR005524">
    <property type="entry name" value="DUF318"/>
</dbReference>
<dbReference type="eggNOG" id="COG0701">
    <property type="taxonomic scope" value="Bacteria"/>
</dbReference>
<feature type="transmembrane region" description="Helical" evidence="7">
    <location>
        <begin position="91"/>
        <end position="108"/>
    </location>
</feature>
<keyword evidence="6 7" id="KW-0472">Membrane</keyword>
<evidence type="ECO:0000256" key="7">
    <source>
        <dbReference type="SAM" id="Phobius"/>
    </source>
</evidence>
<evidence type="ECO:0000256" key="1">
    <source>
        <dbReference type="ARBA" id="ARBA00004651"/>
    </source>
</evidence>
<feature type="transmembrane region" description="Helical" evidence="7">
    <location>
        <begin position="210"/>
        <end position="231"/>
    </location>
</feature>
<sequence length="329" mass="33807">MRPSPPAASRTGGLGTVLTVLALITLLAVGVLGRDLWGQWLNGQPAVATWVAVFVAIALQAFPFLVLGVSLSAVIAVYIPADTLRSYLPENAAAAVPVAGISGALLPGCECASVPIAGSLVARGVAPAAALTFLLAAPAINPVVLVSTSVAFGGDWRIVLARYLASLITAVVMGWWWLHLGRDDLIRLPHAVRSGGSKFNRFTTAVTHDLLHAGGFLVVGAAIAAVVAVFVPRSVLDTLSSNLALAVITLAVFAVIVAVCSEADAFVAASLTAFPLTARLVFMVVGPALDVKLFAMQVGTFGRAFAIRFAPMTLLVAVTSAVVVGQVLL</sequence>
<proteinExistence type="inferred from homology"/>
<comment type="similarity">
    <text evidence="2">Belongs to the UPF0718 family.</text>
</comment>
<evidence type="ECO:0000256" key="5">
    <source>
        <dbReference type="ARBA" id="ARBA00022989"/>
    </source>
</evidence>
<dbReference type="GO" id="GO:0005886">
    <property type="term" value="C:plasma membrane"/>
    <property type="evidence" value="ECO:0007669"/>
    <property type="project" value="UniProtKB-SubCell"/>
</dbReference>
<feature type="transmembrane region" description="Helical" evidence="7">
    <location>
        <begin position="243"/>
        <end position="259"/>
    </location>
</feature>
<keyword evidence="5 7" id="KW-1133">Transmembrane helix</keyword>
<dbReference type="InterPro" id="IPR052923">
    <property type="entry name" value="UPF0718"/>
</dbReference>
<dbReference type="AlphaFoldDB" id="K6W4D3"/>